<protein>
    <submittedName>
        <fullName evidence="2">Uncharacterized protein</fullName>
    </submittedName>
</protein>
<name>A0A0G1K9G2_UNCK3</name>
<dbReference type="AlphaFoldDB" id="A0A0G1K9G2"/>
<accession>A0A0G1K9G2</accession>
<gene>
    <name evidence="2" type="ORF">VE96_C0006G0004</name>
</gene>
<feature type="region of interest" description="Disordered" evidence="1">
    <location>
        <begin position="91"/>
        <end position="121"/>
    </location>
</feature>
<dbReference type="EMBL" id="LCIJ01000006">
    <property type="protein sequence ID" value="KKT52877.1"/>
    <property type="molecule type" value="Genomic_DNA"/>
</dbReference>
<dbReference type="Proteomes" id="UP000034752">
    <property type="component" value="Unassembled WGS sequence"/>
</dbReference>
<reference evidence="2 3" key="1">
    <citation type="journal article" date="2015" name="Nature">
        <title>rRNA introns, odd ribosomes, and small enigmatic genomes across a large radiation of phyla.</title>
        <authorList>
            <person name="Brown C.T."/>
            <person name="Hug L.A."/>
            <person name="Thomas B.C."/>
            <person name="Sharon I."/>
            <person name="Castelle C.J."/>
            <person name="Singh A."/>
            <person name="Wilkins M.J."/>
            <person name="Williams K.H."/>
            <person name="Banfield J.F."/>
        </authorList>
    </citation>
    <scope>NUCLEOTIDE SEQUENCE [LARGE SCALE GENOMIC DNA]</scope>
</reference>
<comment type="caution">
    <text evidence="2">The sequence shown here is derived from an EMBL/GenBank/DDBJ whole genome shotgun (WGS) entry which is preliminary data.</text>
</comment>
<evidence type="ECO:0000313" key="2">
    <source>
        <dbReference type="EMBL" id="KKT52877.1"/>
    </source>
</evidence>
<organism evidence="2 3">
    <name type="scientific">candidate division Kazan bacterium GW2011_GWA1_44_22</name>
    <dbReference type="NCBI Taxonomy" id="1620410"/>
    <lineage>
        <taxon>Bacteria</taxon>
        <taxon>Bacteria division Kazan-3B-28</taxon>
    </lineage>
</organism>
<evidence type="ECO:0000256" key="1">
    <source>
        <dbReference type="SAM" id="MobiDB-lite"/>
    </source>
</evidence>
<proteinExistence type="predicted"/>
<evidence type="ECO:0000313" key="3">
    <source>
        <dbReference type="Proteomes" id="UP000034752"/>
    </source>
</evidence>
<sequence length="121" mass="13690">MRLHDTLIEEAYNALLAGIHEFGALVRILEAFAKSHHNATDRANILELLDQVESHANVRLNGLEGRSSTYKISIDLVLKLCEKIKENFRKQDETEVTNKKSRQMEPSSAFAAPPNDEDEDD</sequence>